<name>A0A554NC03_9EURY</name>
<evidence type="ECO:0000313" key="2">
    <source>
        <dbReference type="Proteomes" id="UP000319894"/>
    </source>
</evidence>
<dbReference type="AlphaFoldDB" id="A0A554NC03"/>
<sequence length="157" mass="17660">MALDLLARARDAVPLVPRSEDDCCMRLVNAGVVAARDDASEWLTFARALELVAESDRGYHRVRDAPDPTADPGRAALADRFRERVFGADELLAALAAADDGLTVAGAFDRFRDRIPNWERRRHTDTEAVWRERVEHLLDWAAVLGFARWDGDRYRAA</sequence>
<organism evidence="1 2">
    <name type="scientific">Haloglomus irregulare</name>
    <dbReference type="NCBI Taxonomy" id="2234134"/>
    <lineage>
        <taxon>Archaea</taxon>
        <taxon>Methanobacteriati</taxon>
        <taxon>Methanobacteriota</taxon>
        <taxon>Stenosarchaea group</taxon>
        <taxon>Halobacteria</taxon>
        <taxon>Halobacteriales</taxon>
        <taxon>Natronomonadaceae</taxon>
        <taxon>Haloglomus</taxon>
    </lineage>
</organism>
<evidence type="ECO:0000313" key="1">
    <source>
        <dbReference type="EMBL" id="TSD14913.1"/>
    </source>
</evidence>
<accession>A0A554NC03</accession>
<dbReference type="EMBL" id="QMDX01000003">
    <property type="protein sequence ID" value="TSD14913.1"/>
    <property type="molecule type" value="Genomic_DNA"/>
</dbReference>
<gene>
    <name evidence="1" type="ORF">DP107_07785</name>
</gene>
<comment type="caution">
    <text evidence="1">The sequence shown here is derived from an EMBL/GenBank/DDBJ whole genome shotgun (WGS) entry which is preliminary data.</text>
</comment>
<protein>
    <submittedName>
        <fullName evidence="1">Uncharacterized protein</fullName>
    </submittedName>
</protein>
<dbReference type="InParanoid" id="A0A554NC03"/>
<dbReference type="Proteomes" id="UP000319894">
    <property type="component" value="Unassembled WGS sequence"/>
</dbReference>
<dbReference type="InterPro" id="IPR058821">
    <property type="entry name" value="Double_WHD-containing_halo"/>
</dbReference>
<reference evidence="1 2" key="1">
    <citation type="submission" date="2018-06" db="EMBL/GenBank/DDBJ databases">
        <title>Natronomonas sp. F16-60 a new haloarchaeon isolated from a solar saltern of Isla Cristina, Huelva, Spain.</title>
        <authorList>
            <person name="Duran-Viseras A."/>
            <person name="Sanchez-Porro C."/>
            <person name="Ventosa A."/>
        </authorList>
    </citation>
    <scope>NUCLEOTIDE SEQUENCE [LARGE SCALE GENOMIC DNA]</scope>
    <source>
        <strain evidence="1 2">F16-60</strain>
    </source>
</reference>
<dbReference type="Pfam" id="PF25947">
    <property type="entry name" value="WHD_halo_double"/>
    <property type="match status" value="1"/>
</dbReference>
<keyword evidence="2" id="KW-1185">Reference proteome</keyword>
<proteinExistence type="predicted"/>
<dbReference type="OrthoDB" id="170219at2157"/>